<name>A0A0R3X7R3_HYDTA</name>
<organism evidence="4">
    <name type="scientific">Hydatigena taeniaeformis</name>
    <name type="common">Feline tapeworm</name>
    <name type="synonym">Taenia taeniaeformis</name>
    <dbReference type="NCBI Taxonomy" id="6205"/>
    <lineage>
        <taxon>Eukaryota</taxon>
        <taxon>Metazoa</taxon>
        <taxon>Spiralia</taxon>
        <taxon>Lophotrochozoa</taxon>
        <taxon>Platyhelminthes</taxon>
        <taxon>Cestoda</taxon>
        <taxon>Eucestoda</taxon>
        <taxon>Cyclophyllidea</taxon>
        <taxon>Taeniidae</taxon>
        <taxon>Hydatigera</taxon>
    </lineage>
</organism>
<dbReference type="EMBL" id="UYWX01020895">
    <property type="protein sequence ID" value="VDM34428.1"/>
    <property type="molecule type" value="Genomic_DNA"/>
</dbReference>
<reference evidence="4" key="1">
    <citation type="submission" date="2017-02" db="UniProtKB">
        <authorList>
            <consortium name="WormBaseParasite"/>
        </authorList>
    </citation>
    <scope>IDENTIFICATION</scope>
</reference>
<keyword evidence="1" id="KW-1133">Transmembrane helix</keyword>
<dbReference type="WBParaSite" id="TTAC_0000958801-mRNA-1">
    <property type="protein sequence ID" value="TTAC_0000958801-mRNA-1"/>
    <property type="gene ID" value="TTAC_0000958801"/>
</dbReference>
<keyword evidence="1" id="KW-0812">Transmembrane</keyword>
<sequence length="38" mass="4699">MKVYIKARFVNHAHSQDNHRLFIFVFVFHLPLLYPRQD</sequence>
<evidence type="ECO:0000313" key="3">
    <source>
        <dbReference type="Proteomes" id="UP000274429"/>
    </source>
</evidence>
<dbReference type="Proteomes" id="UP000274429">
    <property type="component" value="Unassembled WGS sequence"/>
</dbReference>
<reference evidence="2 3" key="2">
    <citation type="submission" date="2018-11" db="EMBL/GenBank/DDBJ databases">
        <authorList>
            <consortium name="Pathogen Informatics"/>
        </authorList>
    </citation>
    <scope>NUCLEOTIDE SEQUENCE [LARGE SCALE GENOMIC DNA]</scope>
</reference>
<feature type="transmembrane region" description="Helical" evidence="1">
    <location>
        <begin position="21"/>
        <end position="37"/>
    </location>
</feature>
<gene>
    <name evidence="2" type="ORF">TTAC_LOCUS9573</name>
</gene>
<evidence type="ECO:0000313" key="2">
    <source>
        <dbReference type="EMBL" id="VDM34428.1"/>
    </source>
</evidence>
<keyword evidence="1" id="KW-0472">Membrane</keyword>
<proteinExistence type="predicted"/>
<protein>
    <submittedName>
        <fullName evidence="2 4">Uncharacterized protein</fullName>
    </submittedName>
</protein>
<evidence type="ECO:0000313" key="4">
    <source>
        <dbReference type="WBParaSite" id="TTAC_0000958801-mRNA-1"/>
    </source>
</evidence>
<keyword evidence="3" id="KW-1185">Reference proteome</keyword>
<evidence type="ECO:0000256" key="1">
    <source>
        <dbReference type="SAM" id="Phobius"/>
    </source>
</evidence>
<accession>A0A0R3X7R3</accession>
<dbReference type="AlphaFoldDB" id="A0A0R3X7R3"/>